<organism evidence="2 3">
    <name type="scientific">Profundibacter amoris</name>
    <dbReference type="NCBI Taxonomy" id="2171755"/>
    <lineage>
        <taxon>Bacteria</taxon>
        <taxon>Pseudomonadati</taxon>
        <taxon>Pseudomonadota</taxon>
        <taxon>Alphaproteobacteria</taxon>
        <taxon>Rhodobacterales</taxon>
        <taxon>Paracoccaceae</taxon>
        <taxon>Profundibacter</taxon>
    </lineage>
</organism>
<dbReference type="EMBL" id="CP032125">
    <property type="protein sequence ID" value="AXX97537.1"/>
    <property type="molecule type" value="Genomic_DNA"/>
</dbReference>
<evidence type="ECO:0000259" key="1">
    <source>
        <dbReference type="Pfam" id="PF13360"/>
    </source>
</evidence>
<dbReference type="InterPro" id="IPR011047">
    <property type="entry name" value="Quinoprotein_ADH-like_sf"/>
</dbReference>
<protein>
    <submittedName>
        <fullName evidence="2">Quinoprotein</fullName>
    </submittedName>
</protein>
<evidence type="ECO:0000313" key="3">
    <source>
        <dbReference type="Proteomes" id="UP000261704"/>
    </source>
</evidence>
<dbReference type="SUPFAM" id="SSF50998">
    <property type="entry name" value="Quinoprotein alcohol dehydrogenase-like"/>
    <property type="match status" value="1"/>
</dbReference>
<dbReference type="PROSITE" id="PS51257">
    <property type="entry name" value="PROKAR_LIPOPROTEIN"/>
    <property type="match status" value="1"/>
</dbReference>
<reference evidence="2 3" key="1">
    <citation type="submission" date="2018-09" db="EMBL/GenBank/DDBJ databases">
        <title>Profundibacter amoris BAR1 gen. nov., sp. nov., a new member of the Roseobacter clade isolated at Lokis Castle Vent Field on the Arctic Mid-Oceanic Ridge.</title>
        <authorList>
            <person name="Le Moine Bauer S."/>
            <person name="Sjoeberg A.G."/>
            <person name="L'Haridon S."/>
            <person name="Stokke R."/>
            <person name="Roalkvam I."/>
            <person name="Steen I.H."/>
            <person name="Dahle H."/>
        </authorList>
    </citation>
    <scope>NUCLEOTIDE SEQUENCE [LARGE SCALE GENOMIC DNA]</scope>
    <source>
        <strain evidence="2 3">BAR1</strain>
    </source>
</reference>
<keyword evidence="3" id="KW-1185">Reference proteome</keyword>
<dbReference type="InterPro" id="IPR015943">
    <property type="entry name" value="WD40/YVTN_repeat-like_dom_sf"/>
</dbReference>
<dbReference type="InterPro" id="IPR002372">
    <property type="entry name" value="PQQ_rpt_dom"/>
</dbReference>
<dbReference type="Gene3D" id="2.130.10.10">
    <property type="entry name" value="YVTN repeat-like/Quinoprotein amine dehydrogenase"/>
    <property type="match status" value="1"/>
</dbReference>
<dbReference type="AlphaFoldDB" id="A0A347UFA9"/>
<dbReference type="Proteomes" id="UP000261704">
    <property type="component" value="Chromosome"/>
</dbReference>
<dbReference type="OrthoDB" id="5290752at2"/>
<dbReference type="PANTHER" id="PTHR34512">
    <property type="entry name" value="CELL SURFACE PROTEIN"/>
    <property type="match status" value="1"/>
</dbReference>
<name>A0A347UFA9_9RHOB</name>
<sequence>MKLTRIFAGVAIAALLAGCGQKEEILPGKRLDLRTPLDQAAATDGATTDGAVTPDGPVNRAVPIKLPAAVNHTQWTHRYGTPEHRITHPALGASLSHVWNVSIGAGDSRKYRITADPVVAGGRVFTLDAQATVMAHSTSGAKIWSRDITPATDRDGDASGGGLAVDGNTLYVTSGFGELVALDVATGAERWVQKLDAPATGSPAVRDGIVYVTSRDSRGWAIDAGNGRVKWELQAAPTPSVMVGGTAPAVSDKFVVFPYGSGELVAAFRKGGVRVWASFVLGKRRGRAYAQITDITGDPVIDGNTVYAANQSGRVVALNLGSGERIWTAKEGAYSPVWPAGGSVFLVSDESHLVRLDAATGETIWSVELPYYTKGKPRRRKDVYANYGPVLAGGRLIVAGSDGLIRSFNPVDGALISSIEISGGATTNPVVVNGVLYVVSKKGQLHAFR</sequence>
<dbReference type="Pfam" id="PF13360">
    <property type="entry name" value="PQQ_2"/>
    <property type="match status" value="2"/>
</dbReference>
<dbReference type="SMART" id="SM00564">
    <property type="entry name" value="PQQ"/>
    <property type="match status" value="6"/>
</dbReference>
<gene>
    <name evidence="2" type="ORF">BAR1_06055</name>
</gene>
<dbReference type="InterPro" id="IPR018391">
    <property type="entry name" value="PQQ_b-propeller_rpt"/>
</dbReference>
<evidence type="ECO:0000313" key="2">
    <source>
        <dbReference type="EMBL" id="AXX97537.1"/>
    </source>
</evidence>
<feature type="domain" description="Pyrrolo-quinoline quinone repeat" evidence="1">
    <location>
        <begin position="131"/>
        <end position="366"/>
    </location>
</feature>
<accession>A0A347UFA9</accession>
<feature type="domain" description="Pyrrolo-quinoline quinone repeat" evidence="1">
    <location>
        <begin position="389"/>
        <end position="448"/>
    </location>
</feature>
<dbReference type="PANTHER" id="PTHR34512:SF30">
    <property type="entry name" value="OUTER MEMBRANE PROTEIN ASSEMBLY FACTOR BAMB"/>
    <property type="match status" value="1"/>
</dbReference>
<proteinExistence type="predicted"/>
<dbReference type="KEGG" id="pamo:BAR1_06055"/>